<protein>
    <recommendedName>
        <fullName evidence="5">Alpha-1,3-mannosyltransferase</fullName>
    </recommendedName>
</protein>
<dbReference type="PANTHER" id="PTHR40020:SF1">
    <property type="entry name" value="CYTOCHROME C OXIDASE ASSEMBLY FACTOR 2"/>
    <property type="match status" value="1"/>
</dbReference>
<feature type="compositionally biased region" description="Polar residues" evidence="1">
    <location>
        <begin position="65"/>
        <end position="79"/>
    </location>
</feature>
<dbReference type="PANTHER" id="PTHR40020">
    <property type="entry name" value="CYTOCHROME C OXIDASE ASSEMBLY FACTOR 2"/>
    <property type="match status" value="1"/>
</dbReference>
<evidence type="ECO:0008006" key="5">
    <source>
        <dbReference type="Google" id="ProtNLM"/>
    </source>
</evidence>
<accession>A0A167W021</accession>
<proteinExistence type="predicted"/>
<keyword evidence="2" id="KW-1133">Transmembrane helix</keyword>
<evidence type="ECO:0000313" key="4">
    <source>
        <dbReference type="Proteomes" id="UP000242877"/>
    </source>
</evidence>
<keyword evidence="2" id="KW-0812">Transmembrane</keyword>
<evidence type="ECO:0000256" key="1">
    <source>
        <dbReference type="SAM" id="MobiDB-lite"/>
    </source>
</evidence>
<reference evidence="3 4" key="1">
    <citation type="journal article" date="2016" name="Genome Biol. Evol.">
        <title>Divergent and convergent evolution of fungal pathogenicity.</title>
        <authorList>
            <person name="Shang Y."/>
            <person name="Xiao G."/>
            <person name="Zheng P."/>
            <person name="Cen K."/>
            <person name="Zhan S."/>
            <person name="Wang C."/>
        </authorList>
    </citation>
    <scope>NUCLEOTIDE SEQUENCE [LARGE SCALE GENOMIC DNA]</scope>
    <source>
        <strain evidence="3 4">ARSEF 7405</strain>
    </source>
</reference>
<feature type="region of interest" description="Disordered" evidence="1">
    <location>
        <begin position="59"/>
        <end position="141"/>
    </location>
</feature>
<organism evidence="3 4">
    <name type="scientific">Ascosphaera apis ARSEF 7405</name>
    <dbReference type="NCBI Taxonomy" id="392613"/>
    <lineage>
        <taxon>Eukaryota</taxon>
        <taxon>Fungi</taxon>
        <taxon>Dikarya</taxon>
        <taxon>Ascomycota</taxon>
        <taxon>Pezizomycotina</taxon>
        <taxon>Eurotiomycetes</taxon>
        <taxon>Eurotiomycetidae</taxon>
        <taxon>Onygenales</taxon>
        <taxon>Ascosphaeraceae</taxon>
        <taxon>Ascosphaera</taxon>
    </lineage>
</organism>
<feature type="compositionally biased region" description="Basic and acidic residues" evidence="1">
    <location>
        <begin position="86"/>
        <end position="97"/>
    </location>
</feature>
<comment type="caution">
    <text evidence="3">The sequence shown here is derived from an EMBL/GenBank/DDBJ whole genome shotgun (WGS) entry which is preliminary data.</text>
</comment>
<name>A0A167W021_9EURO</name>
<dbReference type="AlphaFoldDB" id="A0A167W021"/>
<gene>
    <name evidence="3" type="ORF">AAP_05063</name>
</gene>
<evidence type="ECO:0000256" key="2">
    <source>
        <dbReference type="SAM" id="Phobius"/>
    </source>
</evidence>
<feature type="compositionally biased region" description="Basic and acidic residues" evidence="1">
    <location>
        <begin position="122"/>
        <end position="141"/>
    </location>
</feature>
<dbReference type="OrthoDB" id="5410040at2759"/>
<evidence type="ECO:0000313" key="3">
    <source>
        <dbReference type="EMBL" id="KZZ88242.1"/>
    </source>
</evidence>
<dbReference type="Proteomes" id="UP000242877">
    <property type="component" value="Unassembled WGS sequence"/>
</dbReference>
<dbReference type="EMBL" id="AZGZ01000027">
    <property type="protein sequence ID" value="KZZ88242.1"/>
    <property type="molecule type" value="Genomic_DNA"/>
</dbReference>
<keyword evidence="4" id="KW-1185">Reference proteome</keyword>
<keyword evidence="2" id="KW-0472">Membrane</keyword>
<dbReference type="VEuPathDB" id="FungiDB:AAP_05063"/>
<feature type="transmembrane region" description="Helical" evidence="2">
    <location>
        <begin position="12"/>
        <end position="33"/>
    </location>
</feature>
<sequence length="141" mass="15197">MPPALHPRSRSTVSLFAGTLMASLIIVGMPHIAPCPAPRQTMADAQICVTVDGQRVIRRRRKQKTATSESDAQSTTAVSSVPEEVQSFRELQEEQQARARTQKAGRECPVPKPGGVLGRMLGFEKGESRDGDEGDGDGGRQ</sequence>
<dbReference type="GO" id="GO:0005759">
    <property type="term" value="C:mitochondrial matrix"/>
    <property type="evidence" value="ECO:0007669"/>
    <property type="project" value="TreeGrafter"/>
</dbReference>
<dbReference type="GO" id="GO:0033617">
    <property type="term" value="P:mitochondrial respiratory chain complex IV assembly"/>
    <property type="evidence" value="ECO:0007669"/>
    <property type="project" value="TreeGrafter"/>
</dbReference>